<comment type="caution">
    <text evidence="2">The sequence shown here is derived from an EMBL/GenBank/DDBJ whole genome shotgun (WGS) entry which is preliminary data.</text>
</comment>
<gene>
    <name evidence="2" type="ORF">SS7213T_08317</name>
</gene>
<reference evidence="2 3" key="1">
    <citation type="journal article" date="2012" name="BMC Genomics">
        <title>Comparative genomic analysis of the genus Staphylococcus including Staphylococcus aureus and its newly described sister species Staphylococcus simiae.</title>
        <authorList>
            <person name="Suzuki H."/>
            <person name="Lefebure T."/>
            <person name="Pavinski Bitar P."/>
            <person name="Stanhope M.J."/>
        </authorList>
    </citation>
    <scope>NUCLEOTIDE SEQUENCE [LARGE SCALE GENOMIC DNA]</scope>
    <source>
        <strain evidence="2 3">CCM 7213</strain>
    </source>
</reference>
<keyword evidence="3" id="KW-1185">Reference proteome</keyword>
<evidence type="ECO:0000313" key="2">
    <source>
        <dbReference type="EMBL" id="EHJ07632.1"/>
    </source>
</evidence>
<feature type="non-terminal residue" evidence="2">
    <location>
        <position position="1"/>
    </location>
</feature>
<feature type="region of interest" description="Disordered" evidence="1">
    <location>
        <begin position="31"/>
        <end position="56"/>
    </location>
</feature>
<dbReference type="AlphaFoldDB" id="G5JJK4"/>
<feature type="compositionally biased region" description="Polar residues" evidence="1">
    <location>
        <begin position="31"/>
        <end position="43"/>
    </location>
</feature>
<dbReference type="Proteomes" id="UP000005413">
    <property type="component" value="Unassembled WGS sequence"/>
</dbReference>
<proteinExistence type="predicted"/>
<name>G5JJK4_9STAP</name>
<organism evidence="2 3">
    <name type="scientific">Staphylococcus simiae CCM 7213 = CCUG 51256</name>
    <dbReference type="NCBI Taxonomy" id="911238"/>
    <lineage>
        <taxon>Bacteria</taxon>
        <taxon>Bacillati</taxon>
        <taxon>Bacillota</taxon>
        <taxon>Bacilli</taxon>
        <taxon>Bacillales</taxon>
        <taxon>Staphylococcaceae</taxon>
        <taxon>Staphylococcus</taxon>
    </lineage>
</organism>
<accession>G5JJK4</accession>
<sequence length="56" mass="5689">QGISIDSQTGVVDVDHTAVQPHSEVIATAVKGNSDSSSETQVTMPIKEGTPAAPTV</sequence>
<dbReference type="EMBL" id="AEUN01000450">
    <property type="protein sequence ID" value="EHJ07632.1"/>
    <property type="molecule type" value="Genomic_DNA"/>
</dbReference>
<evidence type="ECO:0000256" key="1">
    <source>
        <dbReference type="SAM" id="MobiDB-lite"/>
    </source>
</evidence>
<protein>
    <submittedName>
        <fullName evidence="2">Cell wall surface anchor family protein</fullName>
    </submittedName>
</protein>
<evidence type="ECO:0000313" key="3">
    <source>
        <dbReference type="Proteomes" id="UP000005413"/>
    </source>
</evidence>
<feature type="non-terminal residue" evidence="2">
    <location>
        <position position="56"/>
    </location>
</feature>